<evidence type="ECO:0000256" key="1">
    <source>
        <dbReference type="PIRNR" id="PIRNR036514"/>
    </source>
</evidence>
<evidence type="ECO:0000259" key="6">
    <source>
        <dbReference type="PROSITE" id="PS01031"/>
    </source>
</evidence>
<evidence type="ECO:0000256" key="2">
    <source>
        <dbReference type="PIRSR" id="PIRSR036514-1"/>
    </source>
</evidence>
<comment type="caution">
    <text evidence="7">The sequence shown here is derived from an EMBL/GenBank/DDBJ whole genome shotgun (WGS) entry which is preliminary data.</text>
</comment>
<dbReference type="CDD" id="cd06526">
    <property type="entry name" value="metazoan_ACD"/>
    <property type="match status" value="1"/>
</dbReference>
<reference evidence="7" key="1">
    <citation type="journal article" date="2024" name="Gigascience">
        <title>Chromosome-level genome of the poultry shaft louse Menopon gallinae provides insight into the host-switching and adaptive evolution of parasitic lice.</title>
        <authorList>
            <person name="Xu Y."/>
            <person name="Ma L."/>
            <person name="Liu S."/>
            <person name="Liang Y."/>
            <person name="Liu Q."/>
            <person name="He Z."/>
            <person name="Tian L."/>
            <person name="Duan Y."/>
            <person name="Cai W."/>
            <person name="Li H."/>
            <person name="Song F."/>
        </authorList>
    </citation>
    <scope>NUCLEOTIDE SEQUENCE</scope>
    <source>
        <strain evidence="7">Cailab_2023a</strain>
    </source>
</reference>
<dbReference type="GO" id="GO:0009408">
    <property type="term" value="P:response to heat"/>
    <property type="evidence" value="ECO:0007669"/>
    <property type="project" value="UniProtKB-ARBA"/>
</dbReference>
<dbReference type="PANTHER" id="PTHR45640:SF34">
    <property type="entry name" value="PROTEIN LETHAL(2)ESSENTIAL FOR LIFE"/>
    <property type="match status" value="1"/>
</dbReference>
<sequence>MMNVPILLSSLMDDMYGPANLLDQNFGLGMVPEDFFHPTTLMRMPLSRGYYRPWRHIRGKDSGISNIASTNDEFKVNLDVQQFKPEQLSVKVVDNSVVIEGKHEERQDEHGFISRQFQRRYILPESVDPQTVVSSLSSDGVLSISAPKKLPPPAQNERVVPIVQTRQPAIQQKSEKQKTGGAEGENMES</sequence>
<evidence type="ECO:0000313" key="7">
    <source>
        <dbReference type="EMBL" id="KAL0276538.1"/>
    </source>
</evidence>
<gene>
    <name evidence="7" type="ORF">PYX00_004093</name>
</gene>
<feature type="binding site" evidence="2">
    <location>
        <position position="105"/>
    </location>
    <ligand>
        <name>Zn(2+)</name>
        <dbReference type="ChEBI" id="CHEBI:29105"/>
        <label>1</label>
    </ligand>
</feature>
<feature type="domain" description="SHSP" evidence="6">
    <location>
        <begin position="55"/>
        <end position="165"/>
    </location>
</feature>
<accession>A0AAW2I3Y9</accession>
<feature type="region of interest" description="Disordered" evidence="5">
    <location>
        <begin position="164"/>
        <end position="189"/>
    </location>
</feature>
<comment type="similarity">
    <text evidence="1 3 4">Belongs to the small heat shock protein (HSP20) family.</text>
</comment>
<dbReference type="GO" id="GO:0046872">
    <property type="term" value="F:metal ion binding"/>
    <property type="evidence" value="ECO:0007669"/>
    <property type="project" value="UniProtKB-KW"/>
</dbReference>
<dbReference type="AlphaFoldDB" id="A0AAW2I3Y9"/>
<feature type="binding site" evidence="2">
    <location>
        <position position="110"/>
    </location>
    <ligand>
        <name>Zn(2+)</name>
        <dbReference type="ChEBI" id="CHEBI:29105"/>
        <label>1</label>
    </ligand>
</feature>
<evidence type="ECO:0000256" key="4">
    <source>
        <dbReference type="RuleBase" id="RU003616"/>
    </source>
</evidence>
<dbReference type="InterPro" id="IPR002068">
    <property type="entry name" value="A-crystallin/Hsp20_dom"/>
</dbReference>
<dbReference type="PROSITE" id="PS01031">
    <property type="entry name" value="SHSP"/>
    <property type="match status" value="1"/>
</dbReference>
<evidence type="ECO:0000256" key="5">
    <source>
        <dbReference type="SAM" id="MobiDB-lite"/>
    </source>
</evidence>
<feature type="binding site" evidence="2">
    <location>
        <position position="103"/>
    </location>
    <ligand>
        <name>Zn(2+)</name>
        <dbReference type="ChEBI" id="CHEBI:29105"/>
        <label>1</label>
    </ligand>
</feature>
<keyword evidence="2" id="KW-0862">Zinc</keyword>
<name>A0AAW2I3Y9_9NEOP</name>
<evidence type="ECO:0000256" key="3">
    <source>
        <dbReference type="PROSITE-ProRule" id="PRU00285"/>
    </source>
</evidence>
<dbReference type="PIRSF" id="PIRSF036514">
    <property type="entry name" value="Sm_HSP_B1"/>
    <property type="match status" value="1"/>
</dbReference>
<dbReference type="GO" id="GO:0051082">
    <property type="term" value="F:unfolded protein binding"/>
    <property type="evidence" value="ECO:0007669"/>
    <property type="project" value="TreeGrafter"/>
</dbReference>
<organism evidence="7">
    <name type="scientific">Menopon gallinae</name>
    <name type="common">poultry shaft louse</name>
    <dbReference type="NCBI Taxonomy" id="328185"/>
    <lineage>
        <taxon>Eukaryota</taxon>
        <taxon>Metazoa</taxon>
        <taxon>Ecdysozoa</taxon>
        <taxon>Arthropoda</taxon>
        <taxon>Hexapoda</taxon>
        <taxon>Insecta</taxon>
        <taxon>Pterygota</taxon>
        <taxon>Neoptera</taxon>
        <taxon>Paraneoptera</taxon>
        <taxon>Psocodea</taxon>
        <taxon>Troctomorpha</taxon>
        <taxon>Phthiraptera</taxon>
        <taxon>Amblycera</taxon>
        <taxon>Menoponidae</taxon>
        <taxon>Menopon</taxon>
    </lineage>
</organism>
<dbReference type="GO" id="GO:0005634">
    <property type="term" value="C:nucleus"/>
    <property type="evidence" value="ECO:0007669"/>
    <property type="project" value="TreeGrafter"/>
</dbReference>
<dbReference type="Pfam" id="PF00011">
    <property type="entry name" value="HSP20"/>
    <property type="match status" value="1"/>
</dbReference>
<protein>
    <recommendedName>
        <fullName evidence="6">SHSP domain-containing protein</fullName>
    </recommendedName>
</protein>
<keyword evidence="2" id="KW-0479">Metal-binding</keyword>
<proteinExistence type="inferred from homology"/>
<dbReference type="SUPFAM" id="SSF49764">
    <property type="entry name" value="HSP20-like chaperones"/>
    <property type="match status" value="1"/>
</dbReference>
<dbReference type="Gene3D" id="2.60.40.790">
    <property type="match status" value="1"/>
</dbReference>
<dbReference type="InterPro" id="IPR008978">
    <property type="entry name" value="HSP20-like_chaperone"/>
</dbReference>
<dbReference type="PANTHER" id="PTHR45640">
    <property type="entry name" value="HEAT SHOCK PROTEIN HSP-12.2-RELATED"/>
    <property type="match status" value="1"/>
</dbReference>
<dbReference type="PRINTS" id="PR00299">
    <property type="entry name" value="ACRYSTALLIN"/>
</dbReference>
<dbReference type="EMBL" id="JARGDH010000002">
    <property type="protein sequence ID" value="KAL0276538.1"/>
    <property type="molecule type" value="Genomic_DNA"/>
</dbReference>
<dbReference type="GO" id="GO:0042026">
    <property type="term" value="P:protein refolding"/>
    <property type="evidence" value="ECO:0007669"/>
    <property type="project" value="TreeGrafter"/>
</dbReference>
<dbReference type="InterPro" id="IPR001436">
    <property type="entry name" value="Alpha-crystallin/sHSP_animal"/>
</dbReference>
<dbReference type="InterPro" id="IPR055269">
    <property type="entry name" value="Alpha-crystallin/HSP_16"/>
</dbReference>
<dbReference type="GO" id="GO:0005737">
    <property type="term" value="C:cytoplasm"/>
    <property type="evidence" value="ECO:0007669"/>
    <property type="project" value="TreeGrafter"/>
</dbReference>